<organism evidence="8">
    <name type="scientific">Human immunodeficiency virus type 1</name>
    <name type="common">HIV-1</name>
    <dbReference type="NCBI Taxonomy" id="11676"/>
    <lineage>
        <taxon>Viruses</taxon>
        <taxon>Riboviria</taxon>
        <taxon>Pararnavirae</taxon>
        <taxon>Artverviricota</taxon>
        <taxon>Revtraviricetes</taxon>
        <taxon>Ortervirales</taxon>
        <taxon>Retroviridae</taxon>
        <taxon>Orthoretrovirinae</taxon>
        <taxon>Lentivirus</taxon>
        <taxon>Lentivirus humimdef1</taxon>
    </lineage>
</organism>
<feature type="non-terminal residue" evidence="8">
    <location>
        <position position="1"/>
    </location>
</feature>
<evidence type="ECO:0000256" key="3">
    <source>
        <dbReference type="ARBA" id="ARBA00022722"/>
    </source>
</evidence>
<evidence type="ECO:0000256" key="6">
    <source>
        <dbReference type="ARBA" id="ARBA00022918"/>
    </source>
</evidence>
<gene>
    <name evidence="8" type="primary">pol</name>
</gene>
<dbReference type="GO" id="GO:0003964">
    <property type="term" value="F:RNA-directed DNA polymerase activity"/>
    <property type="evidence" value="ECO:0007669"/>
    <property type="project" value="UniProtKB-KW"/>
</dbReference>
<feature type="non-terminal residue" evidence="8">
    <location>
        <position position="174"/>
    </location>
</feature>
<dbReference type="Gene3D" id="3.30.70.270">
    <property type="match status" value="1"/>
</dbReference>
<evidence type="ECO:0000256" key="5">
    <source>
        <dbReference type="ARBA" id="ARBA00022801"/>
    </source>
</evidence>
<feature type="region of interest" description="Disordered" evidence="7">
    <location>
        <begin position="154"/>
        <end position="174"/>
    </location>
</feature>
<accession>G9BI13</accession>
<reference evidence="8" key="1">
    <citation type="journal article" date="2011" name="J. Clin. Virol.">
        <title>Efficient monitoring of HIV-1 vertically infected children in Kenya on first-line antiretroviral therapy.</title>
        <authorList>
            <person name="Lihana R.W."/>
            <person name="Lwembe R.M."/>
            <person name="Bi X."/>
            <person name="Ochieng W."/>
            <person name="Panikulam A."/>
            <person name="Palakudy T."/>
            <person name="Musoke R."/>
            <person name="Owens M."/>
            <person name="Ishizaki A."/>
            <person name="Okoth F.A."/>
            <person name="Songok E.M."/>
            <person name="Ichimura H."/>
        </authorList>
    </citation>
    <scope>NUCLEOTIDE SEQUENCE</scope>
    <source>
        <strain evidence="8">42F1387RT</strain>
    </source>
</reference>
<sequence length="174" mass="20092">IQLSSIETVPVKLKPGMDGPRVKQWPLTEEKIKALTEICAEMEKEGKISKIGPENPYNTPIFAIKKKNGTKWRKNSRFQRTQKKNTRTLVEVQLRNTRHPQRGPTKKEQNPVNQVPRNGGGGTAISFFKFPSKGWKKTFKKRYYLAIFQPNNFSNKTKWEEPPQGKSQVYSSYP</sequence>
<dbReference type="GO" id="GO:0016787">
    <property type="term" value="F:hydrolase activity"/>
    <property type="evidence" value="ECO:0007669"/>
    <property type="project" value="UniProtKB-KW"/>
</dbReference>
<dbReference type="Gene3D" id="3.10.10.10">
    <property type="entry name" value="HIV Type 1 Reverse Transcriptase, subunit A, domain 1"/>
    <property type="match status" value="1"/>
</dbReference>
<evidence type="ECO:0000313" key="8">
    <source>
        <dbReference type="EMBL" id="AET13450.1"/>
    </source>
</evidence>
<feature type="region of interest" description="Disordered" evidence="7">
    <location>
        <begin position="94"/>
        <end position="123"/>
    </location>
</feature>
<dbReference type="EMBL" id="HQ586078">
    <property type="protein sequence ID" value="AET13450.1"/>
    <property type="molecule type" value="Genomic_DNA"/>
</dbReference>
<keyword evidence="4" id="KW-0255">Endonuclease</keyword>
<evidence type="ECO:0000256" key="4">
    <source>
        <dbReference type="ARBA" id="ARBA00022759"/>
    </source>
</evidence>
<organismHost>
    <name type="scientific">Homo sapiens</name>
    <name type="common">Human</name>
    <dbReference type="NCBI Taxonomy" id="9606"/>
</organismHost>
<evidence type="ECO:0000256" key="1">
    <source>
        <dbReference type="ARBA" id="ARBA00022679"/>
    </source>
</evidence>
<protein>
    <submittedName>
        <fullName evidence="8">Pol protein</fullName>
    </submittedName>
</protein>
<keyword evidence="2" id="KW-0548">Nucleotidyltransferase</keyword>
<dbReference type="InterPro" id="IPR043128">
    <property type="entry name" value="Rev_trsase/Diguanyl_cyclase"/>
</dbReference>
<dbReference type="GO" id="GO:0004519">
    <property type="term" value="F:endonuclease activity"/>
    <property type="evidence" value="ECO:0007669"/>
    <property type="project" value="UniProtKB-KW"/>
</dbReference>
<keyword evidence="3" id="KW-0540">Nuclease</keyword>
<evidence type="ECO:0000256" key="7">
    <source>
        <dbReference type="SAM" id="MobiDB-lite"/>
    </source>
</evidence>
<proteinExistence type="predicted"/>
<dbReference type="SUPFAM" id="SSF56672">
    <property type="entry name" value="DNA/RNA polymerases"/>
    <property type="match status" value="1"/>
</dbReference>
<feature type="compositionally biased region" description="Polar residues" evidence="7">
    <location>
        <begin position="165"/>
        <end position="174"/>
    </location>
</feature>
<dbReference type="InterPro" id="IPR043502">
    <property type="entry name" value="DNA/RNA_pol_sf"/>
</dbReference>
<keyword evidence="5" id="KW-0378">Hydrolase</keyword>
<keyword evidence="1" id="KW-0808">Transferase</keyword>
<evidence type="ECO:0000256" key="2">
    <source>
        <dbReference type="ARBA" id="ARBA00022695"/>
    </source>
</evidence>
<name>G9BI13_HV1</name>
<keyword evidence="6" id="KW-0695">RNA-directed DNA polymerase</keyword>